<dbReference type="SUPFAM" id="SSF81321">
    <property type="entry name" value="Family A G protein-coupled receptor-like"/>
    <property type="match status" value="1"/>
</dbReference>
<feature type="transmembrane region" description="Helical" evidence="1">
    <location>
        <begin position="206"/>
        <end position="225"/>
    </location>
</feature>
<gene>
    <name evidence="2" type="ORF">L596_030135</name>
</gene>
<comment type="caution">
    <text evidence="2">The sequence shown here is derived from an EMBL/GenBank/DDBJ whole genome shotgun (WGS) entry which is preliminary data.</text>
</comment>
<keyword evidence="3" id="KW-1185">Reference proteome</keyword>
<keyword evidence="1" id="KW-0812">Transmembrane</keyword>
<name>A0A4V5ZX78_STECR</name>
<evidence type="ECO:0000313" key="2">
    <source>
        <dbReference type="EMBL" id="TKR58725.1"/>
    </source>
</evidence>
<keyword evidence="1" id="KW-1133">Transmembrane helix</keyword>
<keyword evidence="1" id="KW-0472">Membrane</keyword>
<dbReference type="PANTHER" id="PTHR23021:SF28">
    <property type="entry name" value="SERPENTINE RECEPTOR, CLASS T-RELATED"/>
    <property type="match status" value="1"/>
</dbReference>
<evidence type="ECO:0008006" key="4">
    <source>
        <dbReference type="Google" id="ProtNLM"/>
    </source>
</evidence>
<dbReference type="InterPro" id="IPR019425">
    <property type="entry name" value="7TM_GPCR_serpentine_rcpt_Srt"/>
</dbReference>
<evidence type="ECO:0000256" key="1">
    <source>
        <dbReference type="SAM" id="Phobius"/>
    </source>
</evidence>
<feature type="transmembrane region" description="Helical" evidence="1">
    <location>
        <begin position="105"/>
        <end position="129"/>
    </location>
</feature>
<sequence length="337" mass="39088">MDLYLRDPQKWQELYSCEYLNQTQWNQEGVPNLLLGSFYLYVGLFFIVLYVMCIGVMCQKQFRRHSCLKIMINIGLMDMGNLIVNSVFTGYMTIIGGVYCTHPLANYVLGAWVMCAWTNCSTSSLLLSLNRVLELLFPKRMDDLFGGYKIFLWLLIPYLEGLYFLIYSPAPMFSSKSYGWFFDPYFGMDFIPVDRDYFHNTWAHSVHNIGTSVLFAFLYAIHISAMWWKTRSSNNENMSKTRRTLFIQSILICSLNFSASVTYVYIEHIDPPRLLVIVAHALWIGCNCGAVIIYLTVNRTIRREFVKLFVPKKYISMIVAPSTHQSTHQTAKSVAYK</sequence>
<dbReference type="Gene3D" id="1.20.1070.10">
    <property type="entry name" value="Rhodopsin 7-helix transmembrane proteins"/>
    <property type="match status" value="1"/>
</dbReference>
<feature type="transmembrane region" description="Helical" evidence="1">
    <location>
        <begin position="272"/>
        <end position="297"/>
    </location>
</feature>
<accession>A0A4V5ZX78</accession>
<dbReference type="PANTHER" id="PTHR23021">
    <property type="entry name" value="SERPENTINE RECEPTOR, CLASS T"/>
    <property type="match status" value="1"/>
</dbReference>
<feature type="transmembrane region" description="Helical" evidence="1">
    <location>
        <begin position="79"/>
        <end position="99"/>
    </location>
</feature>
<dbReference type="AlphaFoldDB" id="A0A4V5ZX78"/>
<dbReference type="EMBL" id="AZBU02000013">
    <property type="protein sequence ID" value="TKR58725.1"/>
    <property type="molecule type" value="Genomic_DNA"/>
</dbReference>
<organism evidence="2 3">
    <name type="scientific">Steinernema carpocapsae</name>
    <name type="common">Entomopathogenic nematode</name>
    <dbReference type="NCBI Taxonomy" id="34508"/>
    <lineage>
        <taxon>Eukaryota</taxon>
        <taxon>Metazoa</taxon>
        <taxon>Ecdysozoa</taxon>
        <taxon>Nematoda</taxon>
        <taxon>Chromadorea</taxon>
        <taxon>Rhabditida</taxon>
        <taxon>Tylenchina</taxon>
        <taxon>Panagrolaimomorpha</taxon>
        <taxon>Strongyloidoidea</taxon>
        <taxon>Steinernematidae</taxon>
        <taxon>Steinernema</taxon>
    </lineage>
</organism>
<reference evidence="2 3" key="1">
    <citation type="journal article" date="2015" name="Genome Biol.">
        <title>Comparative genomics of Steinernema reveals deeply conserved gene regulatory networks.</title>
        <authorList>
            <person name="Dillman A.R."/>
            <person name="Macchietto M."/>
            <person name="Porter C.F."/>
            <person name="Rogers A."/>
            <person name="Williams B."/>
            <person name="Antoshechkin I."/>
            <person name="Lee M.M."/>
            <person name="Goodwin Z."/>
            <person name="Lu X."/>
            <person name="Lewis E.E."/>
            <person name="Goodrich-Blair H."/>
            <person name="Stock S.P."/>
            <person name="Adams B.J."/>
            <person name="Sternberg P.W."/>
            <person name="Mortazavi A."/>
        </authorList>
    </citation>
    <scope>NUCLEOTIDE SEQUENCE [LARGE SCALE GENOMIC DNA]</scope>
    <source>
        <strain evidence="2 3">ALL</strain>
    </source>
</reference>
<feature type="transmembrane region" description="Helical" evidence="1">
    <location>
        <begin position="150"/>
        <end position="170"/>
    </location>
</feature>
<feature type="transmembrane region" description="Helical" evidence="1">
    <location>
        <begin position="245"/>
        <end position="266"/>
    </location>
</feature>
<feature type="transmembrane region" description="Helical" evidence="1">
    <location>
        <begin position="38"/>
        <end position="58"/>
    </location>
</feature>
<protein>
    <recommendedName>
        <fullName evidence="4">G-protein coupled receptors family 1 profile domain-containing protein</fullName>
    </recommendedName>
</protein>
<dbReference type="OrthoDB" id="5873245at2759"/>
<evidence type="ECO:0000313" key="3">
    <source>
        <dbReference type="Proteomes" id="UP000298663"/>
    </source>
</evidence>
<dbReference type="Pfam" id="PF10321">
    <property type="entry name" value="7TM_GPCR_Srt"/>
    <property type="match status" value="1"/>
</dbReference>
<reference evidence="2 3" key="2">
    <citation type="journal article" date="2019" name="G3 (Bethesda)">
        <title>Hybrid Assembly of the Genome of the Entomopathogenic Nematode Steinernema carpocapsae Identifies the X-Chromosome.</title>
        <authorList>
            <person name="Serra L."/>
            <person name="Macchietto M."/>
            <person name="Macias-Munoz A."/>
            <person name="McGill C.J."/>
            <person name="Rodriguez I.M."/>
            <person name="Rodriguez B."/>
            <person name="Murad R."/>
            <person name="Mortazavi A."/>
        </authorList>
    </citation>
    <scope>NUCLEOTIDE SEQUENCE [LARGE SCALE GENOMIC DNA]</scope>
    <source>
        <strain evidence="2 3">ALL</strain>
    </source>
</reference>
<dbReference type="Proteomes" id="UP000298663">
    <property type="component" value="Unassembled WGS sequence"/>
</dbReference>
<proteinExistence type="predicted"/>